<accession>A0AA88HB71</accession>
<dbReference type="InterPro" id="IPR045086">
    <property type="entry name" value="OBG_GTPase"/>
</dbReference>
<dbReference type="GO" id="GO:0005739">
    <property type="term" value="C:mitochondrion"/>
    <property type="evidence" value="ECO:0007669"/>
    <property type="project" value="TreeGrafter"/>
</dbReference>
<dbReference type="GO" id="GO:0003924">
    <property type="term" value="F:GTPase activity"/>
    <property type="evidence" value="ECO:0007669"/>
    <property type="project" value="InterPro"/>
</dbReference>
<dbReference type="InterPro" id="IPR006073">
    <property type="entry name" value="GTP-bd"/>
</dbReference>
<evidence type="ECO:0000313" key="4">
    <source>
        <dbReference type="EMBL" id="KAK2708775.1"/>
    </source>
</evidence>
<feature type="domain" description="OBG-type G" evidence="3">
    <location>
        <begin position="1"/>
        <end position="164"/>
    </location>
</feature>
<dbReference type="InterPro" id="IPR027417">
    <property type="entry name" value="P-loop_NTPase"/>
</dbReference>
<evidence type="ECO:0000259" key="3">
    <source>
        <dbReference type="PROSITE" id="PS51710"/>
    </source>
</evidence>
<dbReference type="PROSITE" id="PS00905">
    <property type="entry name" value="GTP1_OBG"/>
    <property type="match status" value="1"/>
</dbReference>
<sequence>VGFPNAGKSTLLQAVSRSRTKVAPYPFTTLQPHIGAVPYEDYEQVMIADIPGLIEGAHEGKGMGIDFLKHIERCMCLLYIIDLTEPEPWRQLEILEHELREYKDELVERPFAVVGNKIDVPEAQENKEVLENYCQQRNIQLFSISAKEGKSLGPLLQYVRSLKDKYGDHV</sequence>
<protein>
    <recommendedName>
        <fullName evidence="3">OBG-type G domain-containing protein</fullName>
    </recommendedName>
</protein>
<dbReference type="Pfam" id="PF01926">
    <property type="entry name" value="MMR_HSR1"/>
    <property type="match status" value="1"/>
</dbReference>
<feature type="non-terminal residue" evidence="4">
    <location>
        <position position="1"/>
    </location>
</feature>
<dbReference type="PANTHER" id="PTHR11702">
    <property type="entry name" value="DEVELOPMENTALLY REGULATED GTP-BINDING PROTEIN-RELATED"/>
    <property type="match status" value="1"/>
</dbReference>
<dbReference type="Gene3D" id="3.40.50.300">
    <property type="entry name" value="P-loop containing nucleotide triphosphate hydrolases"/>
    <property type="match status" value="1"/>
</dbReference>
<evidence type="ECO:0000256" key="2">
    <source>
        <dbReference type="ARBA" id="ARBA00023134"/>
    </source>
</evidence>
<keyword evidence="1" id="KW-0547">Nucleotide-binding</keyword>
<evidence type="ECO:0000256" key="1">
    <source>
        <dbReference type="ARBA" id="ARBA00022741"/>
    </source>
</evidence>
<gene>
    <name evidence="4" type="ORF">QYM36_014401</name>
</gene>
<reference evidence="4" key="1">
    <citation type="submission" date="2023-07" db="EMBL/GenBank/DDBJ databases">
        <title>Chromosome-level genome assembly of Artemia franciscana.</title>
        <authorList>
            <person name="Jo E."/>
        </authorList>
    </citation>
    <scope>NUCLEOTIDE SEQUENCE</scope>
    <source>
        <tissue evidence="4">Whole body</tissue>
    </source>
</reference>
<evidence type="ECO:0000313" key="5">
    <source>
        <dbReference type="Proteomes" id="UP001187531"/>
    </source>
</evidence>
<dbReference type="PRINTS" id="PR00326">
    <property type="entry name" value="GTP1OBG"/>
</dbReference>
<keyword evidence="5" id="KW-1185">Reference proteome</keyword>
<dbReference type="Proteomes" id="UP001187531">
    <property type="component" value="Unassembled WGS sequence"/>
</dbReference>
<dbReference type="GO" id="GO:0005525">
    <property type="term" value="F:GTP binding"/>
    <property type="evidence" value="ECO:0007669"/>
    <property type="project" value="UniProtKB-KW"/>
</dbReference>
<keyword evidence="2" id="KW-0342">GTP-binding</keyword>
<dbReference type="EMBL" id="JAVRJZ010000018">
    <property type="protein sequence ID" value="KAK2708775.1"/>
    <property type="molecule type" value="Genomic_DNA"/>
</dbReference>
<dbReference type="InterPro" id="IPR006074">
    <property type="entry name" value="GTP1-OBG_CS"/>
</dbReference>
<proteinExistence type="predicted"/>
<comment type="caution">
    <text evidence="4">The sequence shown here is derived from an EMBL/GenBank/DDBJ whole genome shotgun (WGS) entry which is preliminary data.</text>
</comment>
<dbReference type="SUPFAM" id="SSF52540">
    <property type="entry name" value="P-loop containing nucleoside triphosphate hydrolases"/>
    <property type="match status" value="1"/>
</dbReference>
<dbReference type="PANTHER" id="PTHR11702:SF31">
    <property type="entry name" value="MITOCHONDRIAL RIBOSOME-ASSOCIATED GTPASE 2"/>
    <property type="match status" value="1"/>
</dbReference>
<name>A0AA88HB71_ARTSF</name>
<dbReference type="AlphaFoldDB" id="A0AA88HB71"/>
<dbReference type="PROSITE" id="PS51710">
    <property type="entry name" value="G_OBG"/>
    <property type="match status" value="1"/>
</dbReference>
<dbReference type="InterPro" id="IPR031167">
    <property type="entry name" value="G_OBG"/>
</dbReference>
<organism evidence="4 5">
    <name type="scientific">Artemia franciscana</name>
    <name type="common">Brine shrimp</name>
    <name type="synonym">Artemia sanfranciscana</name>
    <dbReference type="NCBI Taxonomy" id="6661"/>
    <lineage>
        <taxon>Eukaryota</taxon>
        <taxon>Metazoa</taxon>
        <taxon>Ecdysozoa</taxon>
        <taxon>Arthropoda</taxon>
        <taxon>Crustacea</taxon>
        <taxon>Branchiopoda</taxon>
        <taxon>Anostraca</taxon>
        <taxon>Artemiidae</taxon>
        <taxon>Artemia</taxon>
    </lineage>
</organism>
<dbReference type="CDD" id="cd01898">
    <property type="entry name" value="Obg"/>
    <property type="match status" value="1"/>
</dbReference>